<organism evidence="1 2">
    <name type="scientific">Pieris brassicae</name>
    <name type="common">White butterfly</name>
    <name type="synonym">Large white butterfly</name>
    <dbReference type="NCBI Taxonomy" id="7116"/>
    <lineage>
        <taxon>Eukaryota</taxon>
        <taxon>Metazoa</taxon>
        <taxon>Ecdysozoa</taxon>
        <taxon>Arthropoda</taxon>
        <taxon>Hexapoda</taxon>
        <taxon>Insecta</taxon>
        <taxon>Pterygota</taxon>
        <taxon>Neoptera</taxon>
        <taxon>Endopterygota</taxon>
        <taxon>Lepidoptera</taxon>
        <taxon>Glossata</taxon>
        <taxon>Ditrysia</taxon>
        <taxon>Papilionoidea</taxon>
        <taxon>Pieridae</taxon>
        <taxon>Pierinae</taxon>
        <taxon>Pieris</taxon>
    </lineage>
</organism>
<dbReference type="AlphaFoldDB" id="A0A9P0WXM2"/>
<evidence type="ECO:0000313" key="2">
    <source>
        <dbReference type="Proteomes" id="UP001152562"/>
    </source>
</evidence>
<accession>A0A9P0WXM2</accession>
<reference evidence="1" key="1">
    <citation type="submission" date="2022-05" db="EMBL/GenBank/DDBJ databases">
        <authorList>
            <person name="Okamura Y."/>
        </authorList>
    </citation>
    <scope>NUCLEOTIDE SEQUENCE</scope>
</reference>
<protein>
    <submittedName>
        <fullName evidence="1">Uncharacterized protein</fullName>
    </submittedName>
</protein>
<sequence length="73" mass="7864">MVVVAVVDPRDISPVIVSRVMPFHCTSGRERAASPHTSLHSCVSVDTYTSEHAPIGTPLCAKLSHWVTPVVID</sequence>
<dbReference type="Proteomes" id="UP001152562">
    <property type="component" value="Unassembled WGS sequence"/>
</dbReference>
<evidence type="ECO:0000313" key="1">
    <source>
        <dbReference type="EMBL" id="CAH3878323.1"/>
    </source>
</evidence>
<gene>
    <name evidence="1" type="ORF">PIBRA_LOCUS638</name>
</gene>
<keyword evidence="2" id="KW-1185">Reference proteome</keyword>
<name>A0A9P0WXM2_PIEBR</name>
<proteinExistence type="predicted"/>
<dbReference type="EMBL" id="CALOZG010000001">
    <property type="protein sequence ID" value="CAH3878323.1"/>
    <property type="molecule type" value="Genomic_DNA"/>
</dbReference>
<comment type="caution">
    <text evidence="1">The sequence shown here is derived from an EMBL/GenBank/DDBJ whole genome shotgun (WGS) entry which is preliminary data.</text>
</comment>